<dbReference type="PANTHER" id="PTHR11918:SF45">
    <property type="entry name" value="THREONYLCARBAMOYLADENOSINE TRNA METHYLTHIOTRANSFERASE"/>
    <property type="match status" value="1"/>
</dbReference>
<keyword evidence="2" id="KW-0004">4Fe-4S</keyword>
<dbReference type="PANTHER" id="PTHR11918">
    <property type="entry name" value="RADICAL SAM PROTEINS"/>
    <property type="match status" value="1"/>
</dbReference>
<keyword evidence="6" id="KW-0479">Metal-binding</keyword>
<evidence type="ECO:0000256" key="6">
    <source>
        <dbReference type="ARBA" id="ARBA00022723"/>
    </source>
</evidence>
<evidence type="ECO:0000313" key="12">
    <source>
        <dbReference type="Proteomes" id="UP000034410"/>
    </source>
</evidence>
<evidence type="ECO:0000256" key="7">
    <source>
        <dbReference type="ARBA" id="ARBA00023004"/>
    </source>
</evidence>
<dbReference type="InterPro" id="IPR006467">
    <property type="entry name" value="MiaB-like_bact"/>
</dbReference>
<evidence type="ECO:0000256" key="3">
    <source>
        <dbReference type="ARBA" id="ARBA00022490"/>
    </source>
</evidence>
<accession>A0A0F7K1M8</accession>
<dbReference type="EMBL" id="CP011412">
    <property type="protein sequence ID" value="AKH21792.1"/>
    <property type="molecule type" value="Genomic_DNA"/>
</dbReference>
<evidence type="ECO:0000256" key="4">
    <source>
        <dbReference type="ARBA" id="ARBA00022679"/>
    </source>
</evidence>
<dbReference type="InterPro" id="IPR020612">
    <property type="entry name" value="Methylthiotransferase_CS"/>
</dbReference>
<dbReference type="PATRIC" id="fig|1543721.4.peg.3562"/>
<keyword evidence="4" id="KW-0808">Transferase</keyword>
<dbReference type="InterPro" id="IPR005839">
    <property type="entry name" value="Methylthiotransferase"/>
</dbReference>
<dbReference type="Pfam" id="PF04055">
    <property type="entry name" value="Radical_SAM"/>
    <property type="match status" value="1"/>
</dbReference>
<evidence type="ECO:0000313" key="11">
    <source>
        <dbReference type="EMBL" id="AKH21792.1"/>
    </source>
</evidence>
<dbReference type="SFLD" id="SFLDG01082">
    <property type="entry name" value="B12-binding_domain_containing"/>
    <property type="match status" value="1"/>
</dbReference>
<dbReference type="OrthoDB" id="9805215at2"/>
<keyword evidence="5" id="KW-0949">S-adenosyl-L-methionine</keyword>
<dbReference type="GO" id="GO:0051539">
    <property type="term" value="F:4 iron, 4 sulfur cluster binding"/>
    <property type="evidence" value="ECO:0007669"/>
    <property type="project" value="UniProtKB-KW"/>
</dbReference>
<dbReference type="AlphaFoldDB" id="A0A0F7K1M8"/>
<dbReference type="InterPro" id="IPR013848">
    <property type="entry name" value="Methylthiotransferase_N"/>
</dbReference>
<keyword evidence="7" id="KW-0408">Iron</keyword>
<dbReference type="InterPro" id="IPR038135">
    <property type="entry name" value="Methylthiotransferase_N_sf"/>
</dbReference>
<organism evidence="11 12">
    <name type="scientific">Sedimenticola thiotaurini</name>
    <dbReference type="NCBI Taxonomy" id="1543721"/>
    <lineage>
        <taxon>Bacteria</taxon>
        <taxon>Pseudomonadati</taxon>
        <taxon>Pseudomonadota</taxon>
        <taxon>Gammaproteobacteria</taxon>
        <taxon>Chromatiales</taxon>
        <taxon>Sedimenticolaceae</taxon>
        <taxon>Sedimenticola</taxon>
    </lineage>
</organism>
<dbReference type="InterPro" id="IPR058240">
    <property type="entry name" value="rSAM_sf"/>
</dbReference>
<dbReference type="SFLD" id="SFLDG01061">
    <property type="entry name" value="methylthiotransferase"/>
    <property type="match status" value="1"/>
</dbReference>
<dbReference type="InterPro" id="IPR006638">
    <property type="entry name" value="Elp3/MiaA/NifB-like_rSAM"/>
</dbReference>
<name>A0A0F7K1M8_9GAMM</name>
<dbReference type="InterPro" id="IPR023404">
    <property type="entry name" value="rSAM_horseshoe"/>
</dbReference>
<comment type="cofactor">
    <cofactor evidence="1">
        <name>[4Fe-4S] cluster</name>
        <dbReference type="ChEBI" id="CHEBI:49883"/>
    </cofactor>
</comment>
<evidence type="ECO:0000256" key="2">
    <source>
        <dbReference type="ARBA" id="ARBA00022485"/>
    </source>
</evidence>
<protein>
    <submittedName>
        <fullName evidence="11">tRNA modifying enzyme</fullName>
    </submittedName>
</protein>
<gene>
    <name evidence="11" type="ORF">AAY24_17220</name>
</gene>
<keyword evidence="8" id="KW-0411">Iron-sulfur</keyword>
<evidence type="ECO:0000256" key="8">
    <source>
        <dbReference type="ARBA" id="ARBA00023014"/>
    </source>
</evidence>
<dbReference type="FunFam" id="3.80.30.20:FF:000001">
    <property type="entry name" value="tRNA-2-methylthio-N(6)-dimethylallyladenosine synthase 2"/>
    <property type="match status" value="1"/>
</dbReference>
<dbReference type="RefSeq" id="WP_046860713.1">
    <property type="nucleotide sequence ID" value="NZ_CP011412.1"/>
</dbReference>
<evidence type="ECO:0000259" key="10">
    <source>
        <dbReference type="PROSITE" id="PS51918"/>
    </source>
</evidence>
<dbReference type="SMART" id="SM00729">
    <property type="entry name" value="Elp3"/>
    <property type="match status" value="1"/>
</dbReference>
<dbReference type="Gene3D" id="3.40.50.12160">
    <property type="entry name" value="Methylthiotransferase, N-terminal domain"/>
    <property type="match status" value="1"/>
</dbReference>
<dbReference type="PROSITE" id="PS51918">
    <property type="entry name" value="RADICAL_SAM"/>
    <property type="match status" value="1"/>
</dbReference>
<dbReference type="SFLD" id="SFLDS00029">
    <property type="entry name" value="Radical_SAM"/>
    <property type="match status" value="1"/>
</dbReference>
<dbReference type="NCBIfam" id="TIGR00089">
    <property type="entry name" value="MiaB/RimO family radical SAM methylthiotransferase"/>
    <property type="match status" value="1"/>
</dbReference>
<dbReference type="SUPFAM" id="SSF102114">
    <property type="entry name" value="Radical SAM enzymes"/>
    <property type="match status" value="1"/>
</dbReference>
<keyword evidence="12" id="KW-1185">Reference proteome</keyword>
<proteinExistence type="predicted"/>
<dbReference type="PROSITE" id="PS51449">
    <property type="entry name" value="MTTASE_N"/>
    <property type="match status" value="1"/>
</dbReference>
<feature type="domain" description="Radical SAM core" evidence="10">
    <location>
        <begin position="131"/>
        <end position="358"/>
    </location>
</feature>
<dbReference type="GO" id="GO:0046872">
    <property type="term" value="F:metal ion binding"/>
    <property type="evidence" value="ECO:0007669"/>
    <property type="project" value="UniProtKB-KW"/>
</dbReference>
<reference evidence="11 12" key="1">
    <citation type="journal article" date="2015" name="Genome Announc.">
        <title>Complete Genome Sequence of Sedimenticola thiotaurini Strain SIP-G1, a Polyphosphate- and Polyhydroxyalkanoate-Accumulating Sulfur-Oxidizing Gammaproteobacterium Isolated from Salt Marsh Sediments.</title>
        <authorList>
            <person name="Flood B.E."/>
            <person name="Jones D.S."/>
            <person name="Bailey J.V."/>
        </authorList>
    </citation>
    <scope>NUCLEOTIDE SEQUENCE [LARGE SCALE GENOMIC DNA]</scope>
    <source>
        <strain evidence="11 12">SIP-G1</strain>
    </source>
</reference>
<dbReference type="KEGG" id="seds:AAY24_17220"/>
<dbReference type="NCBIfam" id="TIGR01579">
    <property type="entry name" value="MiaB-like-C"/>
    <property type="match status" value="1"/>
</dbReference>
<sequence length="432" mass="48688">MRIHLKTLGCRLNEAELESWSRDFESRGHQITGELTDADLVVVNTCAVTGEAVRKSRKLLSRAQRQNPQAKLVVSGCYATLNPSESSETLGIDLVVDNRDKERLVEIATRELDLHAMPEQATAPGESSLLSRGRQRAFIKVQDGCRYQCTFCIVTVARGAERSKPIDQVVAEINDRVAQGFQEVVLTGVHIGGYGSDTGSDLYQLIRAVLERTSIPRLRLGAVEPWDLPLQFWELFDNPRMMPHLHLPIQSGADSVLKRMARRCKSGEFLRLAEQARQRVPDINLTTDIIVGFPGETEQEWQQTLHFVEQIGFGHLHIFAYSQRPGTRAAQLPNPIPRELIRERSEVLHELGERLKRETLMRFIGRRFPVLVESRLAGTPTGWSGYTPSFLRVNIPAAPQRDLENRVVDVQLQQLTDSGDALTATLEQETRF</sequence>
<dbReference type="Pfam" id="PF00919">
    <property type="entry name" value="UPF0004"/>
    <property type="match status" value="1"/>
</dbReference>
<dbReference type="InterPro" id="IPR007197">
    <property type="entry name" value="rSAM"/>
</dbReference>
<dbReference type="Proteomes" id="UP000034410">
    <property type="component" value="Chromosome"/>
</dbReference>
<feature type="domain" description="MTTase N-terminal" evidence="9">
    <location>
        <begin position="1"/>
        <end position="113"/>
    </location>
</feature>
<dbReference type="Gene3D" id="3.80.30.20">
    <property type="entry name" value="tm_1862 like domain"/>
    <property type="match status" value="1"/>
</dbReference>
<keyword evidence="3" id="KW-0963">Cytoplasm</keyword>
<dbReference type="PROSITE" id="PS01278">
    <property type="entry name" value="MTTASE_RADICAL"/>
    <property type="match status" value="1"/>
</dbReference>
<evidence type="ECO:0000256" key="1">
    <source>
        <dbReference type="ARBA" id="ARBA00001966"/>
    </source>
</evidence>
<evidence type="ECO:0000256" key="5">
    <source>
        <dbReference type="ARBA" id="ARBA00022691"/>
    </source>
</evidence>
<evidence type="ECO:0000259" key="9">
    <source>
        <dbReference type="PROSITE" id="PS51449"/>
    </source>
</evidence>
<dbReference type="GO" id="GO:0035598">
    <property type="term" value="F:tRNA (N(6)-L-threonylcarbamoyladenosine(37)-C(2))-methylthiotransferase activity"/>
    <property type="evidence" value="ECO:0007669"/>
    <property type="project" value="TreeGrafter"/>
</dbReference>